<dbReference type="Gene3D" id="3.40.50.1820">
    <property type="entry name" value="alpha/beta hydrolase"/>
    <property type="match status" value="1"/>
</dbReference>
<evidence type="ECO:0000259" key="1">
    <source>
        <dbReference type="Pfam" id="PF00561"/>
    </source>
</evidence>
<comment type="caution">
    <text evidence="2">The sequence shown here is derived from an EMBL/GenBank/DDBJ whole genome shotgun (WGS) entry which is preliminary data.</text>
</comment>
<sequence length="400" mass="45405">MSRWDKLIEETEEYRRQGAVQAQLQLEGKFVFPADEVARVDLSREQWIRDVPWHDHVEEFLVCGARVRFVHLRPAAVNTGDSSDSSDLTKRSIVFLHGDGGWSYMWRKVMARLYQEGHELFALDWLGHGLSDKPTQKESMTFELHIRTLTAFINHVELNDAILVAHHWGGCIALSSIPYLPPSSCSGLFLINSFLPLRPREMSVPCHLLHGVLFLLSGILDGHVSQSSITEFMSPHISEQDLKVYGAPYQDQPASTRSSADRFARLAPGIPHFVLRRLRETPVWKWCEAVLGPRNFSALNTLALLSERDDFARRYWQKKCQGYMDNDGECMLKTAVVFGEQDLLLKDYKDILVRVIGKGNMADWAPEGIWLPTAGHYPMEDSPDDIAGLIARFPSSSDDI</sequence>
<dbReference type="PANTHER" id="PTHR43689">
    <property type="entry name" value="HYDROLASE"/>
    <property type="match status" value="1"/>
</dbReference>
<dbReference type="PANTHER" id="PTHR43689:SF28">
    <property type="entry name" value="HALOALKANE DEHALOGENASE FAMILY PROTEIN (AFU_ORTHOLOGUE AFUA_8G01700)"/>
    <property type="match status" value="1"/>
</dbReference>
<dbReference type="GO" id="GO:0016787">
    <property type="term" value="F:hydrolase activity"/>
    <property type="evidence" value="ECO:0007669"/>
    <property type="project" value="UniProtKB-KW"/>
</dbReference>
<dbReference type="GeneID" id="98159444"/>
<evidence type="ECO:0000313" key="2">
    <source>
        <dbReference type="EMBL" id="KAL2859397.1"/>
    </source>
</evidence>
<dbReference type="InterPro" id="IPR029058">
    <property type="entry name" value="AB_hydrolase_fold"/>
</dbReference>
<dbReference type="Pfam" id="PF00561">
    <property type="entry name" value="Abhydrolase_1"/>
    <property type="match status" value="1"/>
</dbReference>
<evidence type="ECO:0000313" key="3">
    <source>
        <dbReference type="Proteomes" id="UP001610444"/>
    </source>
</evidence>
<accession>A0ABR4L4V8</accession>
<dbReference type="EMBL" id="JBFXLR010000003">
    <property type="protein sequence ID" value="KAL2859397.1"/>
    <property type="molecule type" value="Genomic_DNA"/>
</dbReference>
<name>A0ABR4L4V8_9EURO</name>
<proteinExistence type="predicted"/>
<dbReference type="SUPFAM" id="SSF53474">
    <property type="entry name" value="alpha/beta-Hydrolases"/>
    <property type="match status" value="1"/>
</dbReference>
<dbReference type="InterPro" id="IPR000073">
    <property type="entry name" value="AB_hydrolase_1"/>
</dbReference>
<reference evidence="2 3" key="1">
    <citation type="submission" date="2024-07" db="EMBL/GenBank/DDBJ databases">
        <title>Section-level genome sequencing and comparative genomics of Aspergillus sections Usti and Cavernicolus.</title>
        <authorList>
            <consortium name="Lawrence Berkeley National Laboratory"/>
            <person name="Nybo J.L."/>
            <person name="Vesth T.C."/>
            <person name="Theobald S."/>
            <person name="Frisvad J.C."/>
            <person name="Larsen T.O."/>
            <person name="Kjaerboelling I."/>
            <person name="Rothschild-Mancinelli K."/>
            <person name="Lyhne E.K."/>
            <person name="Kogle M.E."/>
            <person name="Barry K."/>
            <person name="Clum A."/>
            <person name="Na H."/>
            <person name="Ledsgaard L."/>
            <person name="Lin J."/>
            <person name="Lipzen A."/>
            <person name="Kuo A."/>
            <person name="Riley R."/>
            <person name="Mondo S."/>
            <person name="LaButti K."/>
            <person name="Haridas S."/>
            <person name="Pangalinan J."/>
            <person name="Salamov A.A."/>
            <person name="Simmons B.A."/>
            <person name="Magnuson J.K."/>
            <person name="Chen J."/>
            <person name="Drula E."/>
            <person name="Henrissat B."/>
            <person name="Wiebenga A."/>
            <person name="Lubbers R.J."/>
            <person name="Gomes A.C."/>
            <person name="Macurrencykelacurrency M.R."/>
            <person name="Stajich J."/>
            <person name="Grigoriev I.V."/>
            <person name="Mortensen U.H."/>
            <person name="De vries R.P."/>
            <person name="Baker S.E."/>
            <person name="Andersen M.R."/>
        </authorList>
    </citation>
    <scope>NUCLEOTIDE SEQUENCE [LARGE SCALE GENOMIC DNA]</scope>
    <source>
        <strain evidence="2 3">CBS 756.74</strain>
    </source>
</reference>
<feature type="domain" description="AB hydrolase-1" evidence="1">
    <location>
        <begin position="93"/>
        <end position="196"/>
    </location>
</feature>
<gene>
    <name evidence="2" type="ORF">BJX68DRAFT_261839</name>
</gene>
<dbReference type="InterPro" id="IPR000639">
    <property type="entry name" value="Epox_hydrolase-like"/>
</dbReference>
<protein>
    <submittedName>
        <fullName evidence="2">Alpha/Beta hydrolase protein</fullName>
    </submittedName>
</protein>
<dbReference type="RefSeq" id="XP_070904331.1">
    <property type="nucleotide sequence ID" value="XM_071044280.1"/>
</dbReference>
<dbReference type="PRINTS" id="PR00412">
    <property type="entry name" value="EPOXHYDRLASE"/>
</dbReference>
<keyword evidence="2" id="KW-0378">Hydrolase</keyword>
<dbReference type="Proteomes" id="UP001610444">
    <property type="component" value="Unassembled WGS sequence"/>
</dbReference>
<organism evidence="2 3">
    <name type="scientific">Aspergillus pseudodeflectus</name>
    <dbReference type="NCBI Taxonomy" id="176178"/>
    <lineage>
        <taxon>Eukaryota</taxon>
        <taxon>Fungi</taxon>
        <taxon>Dikarya</taxon>
        <taxon>Ascomycota</taxon>
        <taxon>Pezizomycotina</taxon>
        <taxon>Eurotiomycetes</taxon>
        <taxon>Eurotiomycetidae</taxon>
        <taxon>Eurotiales</taxon>
        <taxon>Aspergillaceae</taxon>
        <taxon>Aspergillus</taxon>
        <taxon>Aspergillus subgen. Nidulantes</taxon>
    </lineage>
</organism>
<keyword evidence="3" id="KW-1185">Reference proteome</keyword>